<evidence type="ECO:0000313" key="1">
    <source>
        <dbReference type="EMBL" id="MDG4715090.1"/>
    </source>
</evidence>
<gene>
    <name evidence="1" type="ORF">P7122_04355</name>
</gene>
<organism evidence="1 2">
    <name type="scientific">Winogradskyella marincola</name>
    <dbReference type="NCBI Taxonomy" id="3037795"/>
    <lineage>
        <taxon>Bacteria</taxon>
        <taxon>Pseudomonadati</taxon>
        <taxon>Bacteroidota</taxon>
        <taxon>Flavobacteriia</taxon>
        <taxon>Flavobacteriales</taxon>
        <taxon>Flavobacteriaceae</taxon>
        <taxon>Winogradskyella</taxon>
    </lineage>
</organism>
<name>A0ABT6FZ65_9FLAO</name>
<dbReference type="EMBL" id="JARSBN010000002">
    <property type="protein sequence ID" value="MDG4715090.1"/>
    <property type="molecule type" value="Genomic_DNA"/>
</dbReference>
<dbReference type="RefSeq" id="WP_278004557.1">
    <property type="nucleotide sequence ID" value="NZ_JARSBN010000002.1"/>
</dbReference>
<dbReference type="Proteomes" id="UP001529085">
    <property type="component" value="Unassembled WGS sequence"/>
</dbReference>
<proteinExistence type="predicted"/>
<evidence type="ECO:0000313" key="2">
    <source>
        <dbReference type="Proteomes" id="UP001529085"/>
    </source>
</evidence>
<comment type="caution">
    <text evidence="1">The sequence shown here is derived from an EMBL/GenBank/DDBJ whole genome shotgun (WGS) entry which is preliminary data.</text>
</comment>
<keyword evidence="2" id="KW-1185">Reference proteome</keyword>
<sequence length="274" mass="30957">MMNFRFRPAFLSVLTFVFLCNCNDAKSSKQVEEESNITKEQTEVKEELTWLEQTEKAHKKSELLSHDAIALDMVINFGGNERLNGRMTFLTNSTKGKIELKDGTAIYFDGAKVFHSPDLKNEKAARFDAYTWMYFLLFPSKIGDDGAVLKDLGQLQMNDVAYNAQHLSFKGNIGDAPDDWYVIYSNTETNLIDYAGYIVTANKSLEAAEADPHAIGYEDYKSIDGIPVPHSWKYYEWTKEKGLGKEIGFANLSNVEFVDVDASTFAIPEGFVEK</sequence>
<protein>
    <submittedName>
        <fullName evidence="1">Uncharacterized protein</fullName>
    </submittedName>
</protein>
<accession>A0ABT6FZ65</accession>
<reference evidence="1 2" key="1">
    <citation type="submission" date="2023-03" db="EMBL/GenBank/DDBJ databases">
        <title>Strain YYF002 represents a novel species in the genus Winogradskyella isolated from seawater.</title>
        <authorList>
            <person name="Fu Z.-Y."/>
        </authorList>
    </citation>
    <scope>NUCLEOTIDE SEQUENCE [LARGE SCALE GENOMIC DNA]</scope>
    <source>
        <strain evidence="1 2">YYF002</strain>
    </source>
</reference>